<keyword evidence="2" id="KW-0238">DNA-binding</keyword>
<dbReference type="PANTHER" id="PTHR43280">
    <property type="entry name" value="ARAC-FAMILY TRANSCRIPTIONAL REGULATOR"/>
    <property type="match status" value="1"/>
</dbReference>
<keyword evidence="3" id="KW-0804">Transcription</keyword>
<dbReference type="Pfam" id="PF12833">
    <property type="entry name" value="HTH_18"/>
    <property type="match status" value="1"/>
</dbReference>
<evidence type="ECO:0000313" key="5">
    <source>
        <dbReference type="EMBL" id="MRZ57839.1"/>
    </source>
</evidence>
<accession>A0A7K0I5A3</accession>
<proteinExistence type="predicted"/>
<sequence>YIHNKVMGEAKRMLTYTDLPVSEIAARLNYDTVSYFIRSFRQHAGQTPLAYRKMHKP</sequence>
<dbReference type="AlphaFoldDB" id="A0A7K0I5A3"/>
<name>A0A7K0I5A3_PARDI</name>
<dbReference type="InterPro" id="IPR020449">
    <property type="entry name" value="Tscrpt_reg_AraC-type_HTH"/>
</dbReference>
<reference evidence="5 6" key="1">
    <citation type="journal article" date="2019" name="Nat. Med.">
        <title>A library of human gut bacterial isolates paired with longitudinal multiomics data enables mechanistic microbiome research.</title>
        <authorList>
            <person name="Poyet M."/>
            <person name="Groussin M."/>
            <person name="Gibbons S.M."/>
            <person name="Avila-Pacheco J."/>
            <person name="Jiang X."/>
            <person name="Kearney S.M."/>
            <person name="Perrotta A.R."/>
            <person name="Berdy B."/>
            <person name="Zhao S."/>
            <person name="Lieberman T.D."/>
            <person name="Swanson P.K."/>
            <person name="Smith M."/>
            <person name="Roesemann S."/>
            <person name="Alexander J.E."/>
            <person name="Rich S.A."/>
            <person name="Livny J."/>
            <person name="Vlamakis H."/>
            <person name="Clish C."/>
            <person name="Bullock K."/>
            <person name="Deik A."/>
            <person name="Scott J."/>
            <person name="Pierce K.A."/>
            <person name="Xavier R.J."/>
            <person name="Alm E.J."/>
        </authorList>
    </citation>
    <scope>NUCLEOTIDE SEQUENCE [LARGE SCALE GENOMIC DNA]</scope>
    <source>
        <strain evidence="5 6">BIOML-A2</strain>
    </source>
</reference>
<dbReference type="SUPFAM" id="SSF46689">
    <property type="entry name" value="Homeodomain-like"/>
    <property type="match status" value="1"/>
</dbReference>
<dbReference type="RefSeq" id="WP_154398774.1">
    <property type="nucleotide sequence ID" value="NZ_WKNE01000204.1"/>
</dbReference>
<dbReference type="GO" id="GO:0043565">
    <property type="term" value="F:sequence-specific DNA binding"/>
    <property type="evidence" value="ECO:0007669"/>
    <property type="project" value="InterPro"/>
</dbReference>
<evidence type="ECO:0000256" key="3">
    <source>
        <dbReference type="ARBA" id="ARBA00023163"/>
    </source>
</evidence>
<gene>
    <name evidence="5" type="ORF">GKD68_24550</name>
</gene>
<evidence type="ECO:0000259" key="4">
    <source>
        <dbReference type="PROSITE" id="PS01124"/>
    </source>
</evidence>
<dbReference type="PANTHER" id="PTHR43280:SF32">
    <property type="entry name" value="TRANSCRIPTIONAL REGULATORY PROTEIN"/>
    <property type="match status" value="1"/>
</dbReference>
<dbReference type="SMART" id="SM00342">
    <property type="entry name" value="HTH_ARAC"/>
    <property type="match status" value="1"/>
</dbReference>
<dbReference type="InterPro" id="IPR009057">
    <property type="entry name" value="Homeodomain-like_sf"/>
</dbReference>
<dbReference type="Gene3D" id="1.10.10.60">
    <property type="entry name" value="Homeodomain-like"/>
    <property type="match status" value="1"/>
</dbReference>
<dbReference type="EMBL" id="WKNE01000204">
    <property type="protein sequence ID" value="MRZ57839.1"/>
    <property type="molecule type" value="Genomic_DNA"/>
</dbReference>
<dbReference type="Proteomes" id="UP000432516">
    <property type="component" value="Unassembled WGS sequence"/>
</dbReference>
<feature type="domain" description="HTH araC/xylS-type" evidence="4">
    <location>
        <begin position="1"/>
        <end position="54"/>
    </location>
</feature>
<dbReference type="InterPro" id="IPR018060">
    <property type="entry name" value="HTH_AraC"/>
</dbReference>
<organism evidence="5 6">
    <name type="scientific">Parabacteroides distasonis</name>
    <dbReference type="NCBI Taxonomy" id="823"/>
    <lineage>
        <taxon>Bacteria</taxon>
        <taxon>Pseudomonadati</taxon>
        <taxon>Bacteroidota</taxon>
        <taxon>Bacteroidia</taxon>
        <taxon>Bacteroidales</taxon>
        <taxon>Tannerellaceae</taxon>
        <taxon>Parabacteroides</taxon>
    </lineage>
</organism>
<dbReference type="PROSITE" id="PS01124">
    <property type="entry name" value="HTH_ARAC_FAMILY_2"/>
    <property type="match status" value="1"/>
</dbReference>
<keyword evidence="1" id="KW-0805">Transcription regulation</keyword>
<protein>
    <submittedName>
        <fullName evidence="5">Helix-turn-helix domain-containing protein</fullName>
    </submittedName>
</protein>
<evidence type="ECO:0000256" key="2">
    <source>
        <dbReference type="ARBA" id="ARBA00023125"/>
    </source>
</evidence>
<comment type="caution">
    <text evidence="5">The sequence shown here is derived from an EMBL/GenBank/DDBJ whole genome shotgun (WGS) entry which is preliminary data.</text>
</comment>
<evidence type="ECO:0000256" key="1">
    <source>
        <dbReference type="ARBA" id="ARBA00023015"/>
    </source>
</evidence>
<evidence type="ECO:0000313" key="6">
    <source>
        <dbReference type="Proteomes" id="UP000432516"/>
    </source>
</evidence>
<dbReference type="GO" id="GO:0003700">
    <property type="term" value="F:DNA-binding transcription factor activity"/>
    <property type="evidence" value="ECO:0007669"/>
    <property type="project" value="InterPro"/>
</dbReference>
<feature type="non-terminal residue" evidence="5">
    <location>
        <position position="1"/>
    </location>
</feature>
<dbReference type="PRINTS" id="PR00032">
    <property type="entry name" value="HTHARAC"/>
</dbReference>